<sequence length="109" mass="11917">MIKAKVQEIQGCRCIPVLCILGRQTRVDYREETNDTVVPPTPPSGVYTTPCAHHASSWHASGAVRMVVSEVLNVQCPTAMPQNAFTNLRTAGSLIKFVSPLGTHCLWLL</sequence>
<evidence type="ECO:0000313" key="1">
    <source>
        <dbReference type="EMBL" id="CAD9000007.1"/>
    </source>
</evidence>
<protein>
    <submittedName>
        <fullName evidence="1">Uncharacterized protein</fullName>
    </submittedName>
</protein>
<dbReference type="EMBL" id="HBGA01030610">
    <property type="protein sequence ID" value="CAD9000007.1"/>
    <property type="molecule type" value="Transcribed_RNA"/>
</dbReference>
<proteinExistence type="predicted"/>
<dbReference type="AlphaFoldDB" id="A0A7S1I3S4"/>
<reference evidence="1" key="1">
    <citation type="submission" date="2021-01" db="EMBL/GenBank/DDBJ databases">
        <authorList>
            <person name="Corre E."/>
            <person name="Pelletier E."/>
            <person name="Niang G."/>
            <person name="Scheremetjew M."/>
            <person name="Finn R."/>
            <person name="Kale V."/>
            <person name="Holt S."/>
            <person name="Cochrane G."/>
            <person name="Meng A."/>
            <person name="Brown T."/>
            <person name="Cohen L."/>
        </authorList>
    </citation>
    <scope>NUCLEOTIDE SEQUENCE</scope>
    <source>
        <strain evidence="1">NIES-381</strain>
    </source>
</reference>
<organism evidence="1">
    <name type="scientific">Eutreptiella gymnastica</name>
    <dbReference type="NCBI Taxonomy" id="73025"/>
    <lineage>
        <taxon>Eukaryota</taxon>
        <taxon>Discoba</taxon>
        <taxon>Euglenozoa</taxon>
        <taxon>Euglenida</taxon>
        <taxon>Spirocuta</taxon>
        <taxon>Euglenophyceae</taxon>
        <taxon>Eutreptiales</taxon>
        <taxon>Eutreptiaceae</taxon>
        <taxon>Eutreptiella</taxon>
    </lineage>
</organism>
<name>A0A7S1I3S4_9EUGL</name>
<gene>
    <name evidence="1" type="ORF">EGYM00392_LOCUS11080</name>
</gene>
<accession>A0A7S1I3S4</accession>